<dbReference type="AlphaFoldDB" id="A0A0D7CHN0"/>
<reference evidence="3 4" key="1">
    <citation type="submission" date="2014-09" db="EMBL/GenBank/DDBJ databases">
        <title>Draft genome sequence of Streptomyces natalensis ATCC 27448, producer of the antifungal pimaricin.</title>
        <authorList>
            <person name="Mendes M.V."/>
            <person name="Beites T."/>
            <person name="Pires S."/>
            <person name="Santos C.L."/>
            <person name="Moradas-Ferreira P."/>
        </authorList>
    </citation>
    <scope>NUCLEOTIDE SEQUENCE [LARGE SCALE GENOMIC DNA]</scope>
    <source>
        <strain evidence="3 4">ATCC 27448</strain>
    </source>
</reference>
<keyword evidence="1" id="KW-1133">Transmembrane helix</keyword>
<feature type="domain" description="TadE-like" evidence="2">
    <location>
        <begin position="19"/>
        <end position="60"/>
    </location>
</feature>
<name>A0A0D7CHN0_9ACTN</name>
<keyword evidence="4" id="KW-1185">Reference proteome</keyword>
<protein>
    <recommendedName>
        <fullName evidence="2">TadE-like domain-containing protein</fullName>
    </recommendedName>
</protein>
<proteinExistence type="predicted"/>
<evidence type="ECO:0000256" key="1">
    <source>
        <dbReference type="SAM" id="Phobius"/>
    </source>
</evidence>
<dbReference type="InterPro" id="IPR012495">
    <property type="entry name" value="TadE-like_dom"/>
</dbReference>
<dbReference type="EMBL" id="JRKI01000032">
    <property type="protein sequence ID" value="KIZ15688.1"/>
    <property type="molecule type" value="Genomic_DNA"/>
</dbReference>
<dbReference type="PATRIC" id="fig|1240678.4.peg.5414"/>
<accession>A0A0D7CHN0</accession>
<evidence type="ECO:0000313" key="4">
    <source>
        <dbReference type="Proteomes" id="UP000032458"/>
    </source>
</evidence>
<feature type="transmembrane region" description="Helical" evidence="1">
    <location>
        <begin position="21"/>
        <end position="48"/>
    </location>
</feature>
<evidence type="ECO:0000313" key="3">
    <source>
        <dbReference type="EMBL" id="KIZ15688.1"/>
    </source>
</evidence>
<keyword evidence="1" id="KW-0812">Transmembrane</keyword>
<dbReference type="Proteomes" id="UP000032458">
    <property type="component" value="Unassembled WGS sequence"/>
</dbReference>
<dbReference type="Pfam" id="PF07811">
    <property type="entry name" value="TadE"/>
    <property type="match status" value="1"/>
</dbReference>
<comment type="caution">
    <text evidence="3">The sequence shown here is derived from an EMBL/GenBank/DDBJ whole genome shotgun (WGS) entry which is preliminary data.</text>
</comment>
<keyword evidence="1" id="KW-0472">Membrane</keyword>
<evidence type="ECO:0000259" key="2">
    <source>
        <dbReference type="Pfam" id="PF07811"/>
    </source>
</evidence>
<organism evidence="3 4">
    <name type="scientific">Streptomyces natalensis ATCC 27448</name>
    <dbReference type="NCBI Taxonomy" id="1240678"/>
    <lineage>
        <taxon>Bacteria</taxon>
        <taxon>Bacillati</taxon>
        <taxon>Actinomycetota</taxon>
        <taxon>Actinomycetes</taxon>
        <taxon>Kitasatosporales</taxon>
        <taxon>Streptomycetaceae</taxon>
        <taxon>Streptomyces</taxon>
    </lineage>
</organism>
<sequence>MWRSGRERWRARRLRGDEGMGTLEFTIIAPVIMLILCAGLQLGMWYLAQEAALTAARKAATAGAAYQASPADGTARARNWLAGVHLIKGTNVSSAGSTADRVRVTVTGTSLSLVPGWTPQVTKSAEVPVERWNVGR</sequence>
<gene>
    <name evidence="3" type="ORF">SNA_25465</name>
</gene>